<organism evidence="15">
    <name type="scientific">Liposcelis nr. bostrychophila AZ</name>
    <dbReference type="NCBI Taxonomy" id="1643344"/>
    <lineage>
        <taxon>Eukaryota</taxon>
        <taxon>Metazoa</taxon>
        <taxon>Ecdysozoa</taxon>
        <taxon>Arthropoda</taxon>
        <taxon>Hexapoda</taxon>
        <taxon>Insecta</taxon>
        <taxon>Pterygota</taxon>
        <taxon>Neoptera</taxon>
        <taxon>Paraneoptera</taxon>
        <taxon>Psocodea</taxon>
        <taxon>Troctomorpha</taxon>
        <taxon>Liposcelidetae</taxon>
        <taxon>Liposcelididae</taxon>
        <taxon>Liposcelis</taxon>
    </lineage>
</organism>
<feature type="transmembrane region" description="Helical" evidence="14">
    <location>
        <begin position="271"/>
        <end position="293"/>
    </location>
</feature>
<keyword evidence="8 14" id="KW-1133">Transmembrane helix</keyword>
<evidence type="ECO:0000256" key="11">
    <source>
        <dbReference type="ARBA" id="ARBA00023136"/>
    </source>
</evidence>
<evidence type="ECO:0000256" key="9">
    <source>
        <dbReference type="ARBA" id="ARBA00023075"/>
    </source>
</evidence>
<keyword evidence="5" id="KW-0813">Transport</keyword>
<evidence type="ECO:0000256" key="5">
    <source>
        <dbReference type="ARBA" id="ARBA00022448"/>
    </source>
</evidence>
<dbReference type="PANTHER" id="PTHR11432">
    <property type="entry name" value="NADH DEHYDROGENASE SUBUNIT 1"/>
    <property type="match status" value="1"/>
</dbReference>
<evidence type="ECO:0000256" key="12">
    <source>
        <dbReference type="RuleBase" id="RU000471"/>
    </source>
</evidence>
<dbReference type="Pfam" id="PF00146">
    <property type="entry name" value="NADHdh"/>
    <property type="match status" value="1"/>
</dbReference>
<feature type="transmembrane region" description="Helical" evidence="14">
    <location>
        <begin position="98"/>
        <end position="118"/>
    </location>
</feature>
<dbReference type="PROSITE" id="PS00668">
    <property type="entry name" value="COMPLEX1_ND1_2"/>
    <property type="match status" value="1"/>
</dbReference>
<dbReference type="PANTHER" id="PTHR11432:SF3">
    <property type="entry name" value="NADH-UBIQUINONE OXIDOREDUCTASE CHAIN 1"/>
    <property type="match status" value="1"/>
</dbReference>
<keyword evidence="12" id="KW-0520">NAD</keyword>
<comment type="subcellular location">
    <subcellularLocation>
        <location evidence="2 12">Mitochondrion inner membrane</location>
        <topology evidence="2 12">Multi-pass membrane protein</topology>
    </subcellularLocation>
</comment>
<keyword evidence="11 14" id="KW-0472">Membrane</keyword>
<evidence type="ECO:0000313" key="15">
    <source>
        <dbReference type="EMBL" id="AKE49628.1"/>
    </source>
</evidence>
<dbReference type="GO" id="GO:0003954">
    <property type="term" value="F:NADH dehydrogenase activity"/>
    <property type="evidence" value="ECO:0007669"/>
    <property type="project" value="TreeGrafter"/>
</dbReference>
<evidence type="ECO:0000256" key="6">
    <source>
        <dbReference type="ARBA" id="ARBA00022692"/>
    </source>
</evidence>
<evidence type="ECO:0000256" key="14">
    <source>
        <dbReference type="SAM" id="Phobius"/>
    </source>
</evidence>
<dbReference type="InterPro" id="IPR018086">
    <property type="entry name" value="NADH_UbQ_OxRdtase_su1_CS"/>
</dbReference>
<evidence type="ECO:0000256" key="4">
    <source>
        <dbReference type="ARBA" id="ARBA00021009"/>
    </source>
</evidence>
<keyword evidence="9 13" id="KW-0830">Ubiquinone</keyword>
<comment type="similarity">
    <text evidence="3 12">Belongs to the complex I subunit 1 family.</text>
</comment>
<evidence type="ECO:0000256" key="3">
    <source>
        <dbReference type="ARBA" id="ARBA00010535"/>
    </source>
</evidence>
<evidence type="ECO:0000256" key="13">
    <source>
        <dbReference type="RuleBase" id="RU000473"/>
    </source>
</evidence>
<accession>A0A0F6RA71</accession>
<dbReference type="GO" id="GO:0008137">
    <property type="term" value="F:NADH dehydrogenase (ubiquinone) activity"/>
    <property type="evidence" value="ECO:0007669"/>
    <property type="project" value="UniProtKB-EC"/>
</dbReference>
<dbReference type="InterPro" id="IPR001694">
    <property type="entry name" value="NADH_UbQ_OxRdtase_su1/FPO"/>
</dbReference>
<proteinExistence type="inferred from homology"/>
<keyword evidence="6 12" id="KW-0812">Transmembrane</keyword>
<feature type="transmembrane region" description="Helical" evidence="14">
    <location>
        <begin position="241"/>
        <end position="259"/>
    </location>
</feature>
<dbReference type="GO" id="GO:0005743">
    <property type="term" value="C:mitochondrial inner membrane"/>
    <property type="evidence" value="ECO:0007669"/>
    <property type="project" value="UniProtKB-SubCell"/>
</dbReference>
<comment type="catalytic activity">
    <reaction evidence="13">
        <text>a ubiquinone + NADH + 5 H(+)(in) = a ubiquinol + NAD(+) + 4 H(+)(out)</text>
        <dbReference type="Rhea" id="RHEA:29091"/>
        <dbReference type="Rhea" id="RHEA-COMP:9565"/>
        <dbReference type="Rhea" id="RHEA-COMP:9566"/>
        <dbReference type="ChEBI" id="CHEBI:15378"/>
        <dbReference type="ChEBI" id="CHEBI:16389"/>
        <dbReference type="ChEBI" id="CHEBI:17976"/>
        <dbReference type="ChEBI" id="CHEBI:57540"/>
        <dbReference type="ChEBI" id="CHEBI:57945"/>
        <dbReference type="EC" id="7.1.1.2"/>
    </reaction>
</comment>
<feature type="transmembrane region" description="Helical" evidence="14">
    <location>
        <begin position="168"/>
        <end position="188"/>
    </location>
</feature>
<evidence type="ECO:0000256" key="7">
    <source>
        <dbReference type="ARBA" id="ARBA00022792"/>
    </source>
</evidence>
<feature type="transmembrane region" description="Helical" evidence="14">
    <location>
        <begin position="217"/>
        <end position="235"/>
    </location>
</feature>
<comment type="function">
    <text evidence="1">Core subunit of the mitochondrial membrane respiratory chain NADH dehydrogenase (Complex I) that is believed to belong to the minimal assembly required for catalysis. Complex I functions in the transfer of electrons from NADH to the respiratory chain. The immediate electron acceptor for the enzyme is believed to be ubiquinone.</text>
</comment>
<dbReference type="EMBL" id="KP671844">
    <property type="protein sequence ID" value="AKE49628.1"/>
    <property type="molecule type" value="Genomic_DNA"/>
</dbReference>
<name>A0A0F6RA71_9NEOP</name>
<keyword evidence="7" id="KW-0999">Mitochondrion inner membrane</keyword>
<keyword evidence="10 13" id="KW-0496">Mitochondrion</keyword>
<feature type="transmembrane region" description="Helical" evidence="14">
    <location>
        <begin position="67"/>
        <end position="86"/>
    </location>
</feature>
<protein>
    <recommendedName>
        <fullName evidence="4 13">NADH-ubiquinone oxidoreductase chain 1</fullName>
        <ecNumber evidence="13">7.1.1.2</ecNumber>
    </recommendedName>
</protein>
<evidence type="ECO:0000256" key="10">
    <source>
        <dbReference type="ARBA" id="ARBA00023128"/>
    </source>
</evidence>
<dbReference type="AlphaFoldDB" id="A0A0F6RA71"/>
<gene>
    <name evidence="15" type="primary">ND1</name>
</gene>
<evidence type="ECO:0000256" key="1">
    <source>
        <dbReference type="ARBA" id="ARBA00003257"/>
    </source>
</evidence>
<dbReference type="GO" id="GO:0009060">
    <property type="term" value="P:aerobic respiration"/>
    <property type="evidence" value="ECO:0007669"/>
    <property type="project" value="TreeGrafter"/>
</dbReference>
<sequence length="294" mass="34467">MIILIFYILLILLSVAFFTLLERKVLSMIQIRKGPFKVGLVGILQPFSDAVKLFTKSSFFSSKSNHLISTISPIYFFFLSLLFFFFKPLFVCPIFSPLILILMFLFSIGVYSTLYTGWSSNSKFSLIGSMRSIVQSISYEITLSMVFLYFCFIYSSLNIFFYMKINLFFFNFFMNFLTLLLLVLNFLIESNRTPFDMSECESELVSGFNVEYGGMEFSLIFLGENLMLIFNSFILSLYLSSYLFLSFFWLLMVILFIVIRGSYPRLRLDYMLKLCWLIFIPLILVLFQILIFLI</sequence>
<evidence type="ECO:0000256" key="8">
    <source>
        <dbReference type="ARBA" id="ARBA00022989"/>
    </source>
</evidence>
<feature type="transmembrane region" description="Helical" evidence="14">
    <location>
        <begin position="139"/>
        <end position="162"/>
    </location>
</feature>
<evidence type="ECO:0000256" key="2">
    <source>
        <dbReference type="ARBA" id="ARBA00004448"/>
    </source>
</evidence>
<dbReference type="EC" id="7.1.1.2" evidence="13"/>
<reference evidence="15" key="1">
    <citation type="journal article" date="2015" name="Proc. Natl. Acad. Sci. U.S.A.">
        <title>Maternal transmission, sex ratio distortion, and mitochondria.</title>
        <authorList>
            <person name="Perlman S.J."/>
            <person name="Hodson C.N."/>
            <person name="Hamilton P.T."/>
            <person name="Opit G.P."/>
            <person name="Gowen B.E."/>
        </authorList>
    </citation>
    <scope>NUCLEOTIDE SEQUENCE</scope>
    <source>
        <strain evidence="15">Arizona</strain>
    </source>
</reference>
<geneLocation type="mitochondrion" evidence="15"/>